<evidence type="ECO:0000313" key="2">
    <source>
        <dbReference type="EMBL" id="QHT85312.1"/>
    </source>
</evidence>
<organism evidence="2">
    <name type="scientific">viral metagenome</name>
    <dbReference type="NCBI Taxonomy" id="1070528"/>
    <lineage>
        <taxon>unclassified sequences</taxon>
        <taxon>metagenomes</taxon>
        <taxon>organismal metagenomes</taxon>
    </lineage>
</organism>
<feature type="transmembrane region" description="Helical" evidence="1">
    <location>
        <begin position="154"/>
        <end position="172"/>
    </location>
</feature>
<keyword evidence="1" id="KW-0472">Membrane</keyword>
<dbReference type="AlphaFoldDB" id="A0A6C0HXU7"/>
<evidence type="ECO:0000256" key="1">
    <source>
        <dbReference type="SAM" id="Phobius"/>
    </source>
</evidence>
<feature type="transmembrane region" description="Helical" evidence="1">
    <location>
        <begin position="85"/>
        <end position="104"/>
    </location>
</feature>
<accession>A0A6C0HXU7</accession>
<keyword evidence="1" id="KW-1133">Transmembrane helix</keyword>
<feature type="transmembrane region" description="Helical" evidence="1">
    <location>
        <begin position="125"/>
        <end position="148"/>
    </location>
</feature>
<name>A0A6C0HXU7_9ZZZZ</name>
<keyword evidence="1" id="KW-0812">Transmembrane</keyword>
<feature type="transmembrane region" description="Helical" evidence="1">
    <location>
        <begin position="209"/>
        <end position="227"/>
    </location>
</feature>
<feature type="transmembrane region" description="Helical" evidence="1">
    <location>
        <begin position="179"/>
        <end position="197"/>
    </location>
</feature>
<protein>
    <submittedName>
        <fullName evidence="2">Uncharacterized protein</fullName>
    </submittedName>
</protein>
<feature type="transmembrane region" description="Helical" evidence="1">
    <location>
        <begin position="234"/>
        <end position="253"/>
    </location>
</feature>
<feature type="transmembrane region" description="Helical" evidence="1">
    <location>
        <begin position="18"/>
        <end position="37"/>
    </location>
</feature>
<feature type="transmembrane region" description="Helical" evidence="1">
    <location>
        <begin position="273"/>
        <end position="305"/>
    </location>
</feature>
<reference evidence="2" key="1">
    <citation type="journal article" date="2020" name="Nature">
        <title>Giant virus diversity and host interactions through global metagenomics.</title>
        <authorList>
            <person name="Schulz F."/>
            <person name="Roux S."/>
            <person name="Paez-Espino D."/>
            <person name="Jungbluth S."/>
            <person name="Walsh D.A."/>
            <person name="Denef V.J."/>
            <person name="McMahon K.D."/>
            <person name="Konstantinidis K.T."/>
            <person name="Eloe-Fadrosh E.A."/>
            <person name="Kyrpides N.C."/>
            <person name="Woyke T."/>
        </authorList>
    </citation>
    <scope>NUCLEOTIDE SEQUENCE</scope>
    <source>
        <strain evidence="2">GVMAG-M-3300023184-17</strain>
    </source>
</reference>
<dbReference type="EMBL" id="MN740041">
    <property type="protein sequence ID" value="QHT85312.1"/>
    <property type="molecule type" value="Genomic_DNA"/>
</dbReference>
<sequence length="311" mass="35489">MNPIGNVKGFILDVMKNIAIVFGVGYMGGSLVAISHLNTPTLDKILPVDLNQLPYVGKKTDITLTGYSFPYTLYTHGQADFMSKVMNWLISTCALVFVGVRSIFRLPSTIPMKFPDTFNPKNIKFLQAYDLFLFYLAPFFLISVAMYARTMSSVYISLLAIFVIFAGEYIFHQEKMKNGLWYGFAPLSFFYNAFTAPMESGLLNLLMKFFFSFIAFMLGCFALFVVYPLWWSSLISLAIVYFIIYLFFLPLFYGFDKVVKEMGNHRLTLMFLFMLMTIYSSQLFLVPLATGGVIVGSIYMVYLLLKNKPKT</sequence>
<proteinExistence type="predicted"/>